<dbReference type="Proteomes" id="UP000784294">
    <property type="component" value="Unassembled WGS sequence"/>
</dbReference>
<gene>
    <name evidence="3" type="ORF">PXEA_LOCUS33385</name>
</gene>
<evidence type="ECO:0000256" key="1">
    <source>
        <dbReference type="SAM" id="MobiDB-lite"/>
    </source>
</evidence>
<evidence type="ECO:0000313" key="4">
    <source>
        <dbReference type="Proteomes" id="UP000784294"/>
    </source>
</evidence>
<comment type="caution">
    <text evidence="3">The sequence shown here is derived from an EMBL/GenBank/DDBJ whole genome shotgun (WGS) entry which is preliminary data.</text>
</comment>
<name>A0A3S5B4B3_9PLAT</name>
<sequence length="93" mass="10422">MKFRELSLACLRRLTTRNWYSKTIQPSPFLVLPATIAASNLLLAGLVGPLMWMCPCQAGKWRHFQETGESVNPPFGCRSPSEPCTKSDQRLAI</sequence>
<proteinExistence type="predicted"/>
<dbReference type="AlphaFoldDB" id="A0A3S5B4B3"/>
<keyword evidence="4" id="KW-1185">Reference proteome</keyword>
<keyword evidence="2" id="KW-0812">Transmembrane</keyword>
<feature type="transmembrane region" description="Helical" evidence="2">
    <location>
        <begin position="29"/>
        <end position="52"/>
    </location>
</feature>
<feature type="region of interest" description="Disordered" evidence="1">
    <location>
        <begin position="71"/>
        <end position="93"/>
    </location>
</feature>
<evidence type="ECO:0000256" key="2">
    <source>
        <dbReference type="SAM" id="Phobius"/>
    </source>
</evidence>
<accession>A0A3S5B4B3</accession>
<reference evidence="3" key="1">
    <citation type="submission" date="2018-11" db="EMBL/GenBank/DDBJ databases">
        <authorList>
            <consortium name="Pathogen Informatics"/>
        </authorList>
    </citation>
    <scope>NUCLEOTIDE SEQUENCE</scope>
</reference>
<keyword evidence="2" id="KW-1133">Transmembrane helix</keyword>
<keyword evidence="2" id="KW-0472">Membrane</keyword>
<dbReference type="EMBL" id="CAAALY010263090">
    <property type="protein sequence ID" value="VEL39945.1"/>
    <property type="molecule type" value="Genomic_DNA"/>
</dbReference>
<protein>
    <submittedName>
        <fullName evidence="3">Uncharacterized protein</fullName>
    </submittedName>
</protein>
<evidence type="ECO:0000313" key="3">
    <source>
        <dbReference type="EMBL" id="VEL39945.1"/>
    </source>
</evidence>
<organism evidence="3 4">
    <name type="scientific">Protopolystoma xenopodis</name>
    <dbReference type="NCBI Taxonomy" id="117903"/>
    <lineage>
        <taxon>Eukaryota</taxon>
        <taxon>Metazoa</taxon>
        <taxon>Spiralia</taxon>
        <taxon>Lophotrochozoa</taxon>
        <taxon>Platyhelminthes</taxon>
        <taxon>Monogenea</taxon>
        <taxon>Polyopisthocotylea</taxon>
        <taxon>Polystomatidea</taxon>
        <taxon>Polystomatidae</taxon>
        <taxon>Protopolystoma</taxon>
    </lineage>
</organism>